<feature type="chain" id="PRO_5012998303" description="DUF4403 family protein" evidence="1">
    <location>
        <begin position="20"/>
        <end position="277"/>
    </location>
</feature>
<evidence type="ECO:0000313" key="2">
    <source>
        <dbReference type="EMBL" id="SIT03088.1"/>
    </source>
</evidence>
<dbReference type="STRING" id="713588.SAMN05421789_11831"/>
<gene>
    <name evidence="2" type="ORF">SAMN05421789_11831</name>
</gene>
<dbReference type="AlphaFoldDB" id="A0A1N7NXS6"/>
<keyword evidence="3" id="KW-1185">Reference proteome</keyword>
<reference evidence="3" key="1">
    <citation type="submission" date="2017-01" db="EMBL/GenBank/DDBJ databases">
        <authorList>
            <person name="Varghese N."/>
            <person name="Submissions S."/>
        </authorList>
    </citation>
    <scope>NUCLEOTIDE SEQUENCE [LARGE SCALE GENOMIC DNA]</scope>
    <source>
        <strain evidence="3">DSM 23145</strain>
    </source>
</reference>
<dbReference type="Proteomes" id="UP000185839">
    <property type="component" value="Unassembled WGS sequence"/>
</dbReference>
<sequence>MKKIVLLIFVLFLGQFSQAQIVLNPNVAKKIIDKPKINYLKKIDRGLWVTLLNATLRQSYLKINNFDAAGTDASGNFQFYKPDDVKMRLGRNGVETIFKLEPLRFEPLTVYFKNINTNRALVEAKNGKIQISVGFEKEDVEISVNCIRNIVCGGIGNPQFQVDDLSLNIEIEPYAENGKIKYRNAVGKISANAGHDGFNFIFTQLEPLTRAMNGPLFDLFSGKITEYLNTPETINDISNKLMDGITTNRALLGIPNVEVYFTQFYIDNEGNLMYNVR</sequence>
<dbReference type="RefSeq" id="WP_076388566.1">
    <property type="nucleotide sequence ID" value="NZ_FTOI01000018.1"/>
</dbReference>
<feature type="signal peptide" evidence="1">
    <location>
        <begin position="1"/>
        <end position="19"/>
    </location>
</feature>
<name>A0A1N7NXS6_9FLAO</name>
<evidence type="ECO:0000313" key="3">
    <source>
        <dbReference type="Proteomes" id="UP000185839"/>
    </source>
</evidence>
<keyword evidence="1" id="KW-0732">Signal</keyword>
<evidence type="ECO:0000256" key="1">
    <source>
        <dbReference type="SAM" id="SignalP"/>
    </source>
</evidence>
<evidence type="ECO:0008006" key="4">
    <source>
        <dbReference type="Google" id="ProtNLM"/>
    </source>
</evidence>
<accession>A0A1N7NXS6</accession>
<organism evidence="2 3">
    <name type="scientific">Kaistella chaponensis</name>
    <dbReference type="NCBI Taxonomy" id="713588"/>
    <lineage>
        <taxon>Bacteria</taxon>
        <taxon>Pseudomonadati</taxon>
        <taxon>Bacteroidota</taxon>
        <taxon>Flavobacteriia</taxon>
        <taxon>Flavobacteriales</taxon>
        <taxon>Weeksellaceae</taxon>
        <taxon>Chryseobacterium group</taxon>
        <taxon>Kaistella</taxon>
    </lineage>
</organism>
<dbReference type="EMBL" id="FTOI01000018">
    <property type="protein sequence ID" value="SIT03088.1"/>
    <property type="molecule type" value="Genomic_DNA"/>
</dbReference>
<dbReference type="OrthoDB" id="1238524at2"/>
<proteinExistence type="predicted"/>
<protein>
    <recommendedName>
        <fullName evidence="4">DUF4403 family protein</fullName>
    </recommendedName>
</protein>